<keyword evidence="1" id="KW-1133">Transmembrane helix</keyword>
<dbReference type="RefSeq" id="WP_379082501.1">
    <property type="nucleotide sequence ID" value="NZ_JBHULL010000043.1"/>
</dbReference>
<accession>A0ABW5MRB8</accession>
<comment type="caution">
    <text evidence="2">The sequence shown here is derived from an EMBL/GenBank/DDBJ whole genome shotgun (WGS) entry which is preliminary data.</text>
</comment>
<keyword evidence="1" id="KW-0472">Membrane</keyword>
<gene>
    <name evidence="2" type="ORF">ACFSR6_20695</name>
</gene>
<keyword evidence="1" id="KW-0812">Transmembrane</keyword>
<proteinExistence type="predicted"/>
<organism evidence="2 3">
    <name type="scientific">Pedobacter vanadiisoli</name>
    <dbReference type="NCBI Taxonomy" id="1761975"/>
    <lineage>
        <taxon>Bacteria</taxon>
        <taxon>Pseudomonadati</taxon>
        <taxon>Bacteroidota</taxon>
        <taxon>Sphingobacteriia</taxon>
        <taxon>Sphingobacteriales</taxon>
        <taxon>Sphingobacteriaceae</taxon>
        <taxon>Pedobacter</taxon>
    </lineage>
</organism>
<dbReference type="EMBL" id="JBHULL010000043">
    <property type="protein sequence ID" value="MFD2584928.1"/>
    <property type="molecule type" value="Genomic_DNA"/>
</dbReference>
<protein>
    <submittedName>
        <fullName evidence="2">Uncharacterized protein</fullName>
    </submittedName>
</protein>
<evidence type="ECO:0000256" key="1">
    <source>
        <dbReference type="SAM" id="Phobius"/>
    </source>
</evidence>
<evidence type="ECO:0000313" key="2">
    <source>
        <dbReference type="EMBL" id="MFD2584928.1"/>
    </source>
</evidence>
<dbReference type="Proteomes" id="UP001597461">
    <property type="component" value="Unassembled WGS sequence"/>
</dbReference>
<feature type="transmembrane region" description="Helical" evidence="1">
    <location>
        <begin position="92"/>
        <end position="115"/>
    </location>
</feature>
<sequence length="127" mass="14381">MLLSIFSNLYQLISGVHHSVPDYVDEVYDNVGVPTLIIVVIITAIFYLLLGRWKPVFFKTGHWIFTLLLTAIIAVVFAFTSAIKVIGESDSYMFRFSLMNGILAAILFFILSTVLKRLSIFAKRTPF</sequence>
<keyword evidence="3" id="KW-1185">Reference proteome</keyword>
<feature type="transmembrane region" description="Helical" evidence="1">
    <location>
        <begin position="31"/>
        <end position="50"/>
    </location>
</feature>
<name>A0ABW5MRB8_9SPHI</name>
<feature type="transmembrane region" description="Helical" evidence="1">
    <location>
        <begin position="62"/>
        <end position="86"/>
    </location>
</feature>
<evidence type="ECO:0000313" key="3">
    <source>
        <dbReference type="Proteomes" id="UP001597461"/>
    </source>
</evidence>
<reference evidence="3" key="1">
    <citation type="journal article" date="2019" name="Int. J. Syst. Evol. Microbiol.">
        <title>The Global Catalogue of Microorganisms (GCM) 10K type strain sequencing project: providing services to taxonomists for standard genome sequencing and annotation.</title>
        <authorList>
            <consortium name="The Broad Institute Genomics Platform"/>
            <consortium name="The Broad Institute Genome Sequencing Center for Infectious Disease"/>
            <person name="Wu L."/>
            <person name="Ma J."/>
        </authorList>
    </citation>
    <scope>NUCLEOTIDE SEQUENCE [LARGE SCALE GENOMIC DNA]</scope>
    <source>
        <strain evidence="3">KCTC 42866</strain>
    </source>
</reference>